<dbReference type="EC" id="2.1.1.77" evidence="7"/>
<accession>F0STG6</accession>
<organism evidence="9 10">
    <name type="scientific">Rubinisphaera brasiliensis (strain ATCC 49424 / DSM 5305 / JCM 21570 / IAM 15109 / NBRC 103401 / IFAM 1448)</name>
    <name type="common">Planctomyces brasiliensis</name>
    <dbReference type="NCBI Taxonomy" id="756272"/>
    <lineage>
        <taxon>Bacteria</taxon>
        <taxon>Pseudomonadati</taxon>
        <taxon>Planctomycetota</taxon>
        <taxon>Planctomycetia</taxon>
        <taxon>Planctomycetales</taxon>
        <taxon>Planctomycetaceae</taxon>
        <taxon>Rubinisphaera</taxon>
    </lineage>
</organism>
<dbReference type="STRING" id="756272.Plabr_2829"/>
<comment type="catalytic activity">
    <reaction evidence="7">
        <text>[protein]-L-isoaspartate + S-adenosyl-L-methionine = [protein]-L-isoaspartate alpha-methyl ester + S-adenosyl-L-homocysteine</text>
        <dbReference type="Rhea" id="RHEA:12705"/>
        <dbReference type="Rhea" id="RHEA-COMP:12143"/>
        <dbReference type="Rhea" id="RHEA-COMP:12144"/>
        <dbReference type="ChEBI" id="CHEBI:57856"/>
        <dbReference type="ChEBI" id="CHEBI:59789"/>
        <dbReference type="ChEBI" id="CHEBI:90596"/>
        <dbReference type="ChEBI" id="CHEBI:90598"/>
        <dbReference type="EC" id="2.1.1.77"/>
    </reaction>
</comment>
<comment type="function">
    <text evidence="7">Catalyzes the methyl esterification of L-isoaspartyl residues in peptides and proteins that result from spontaneous decomposition of normal L-aspartyl and L-asparaginyl residues. It plays a role in the repair and/or degradation of damaged proteins.</text>
</comment>
<dbReference type="eggNOG" id="COG2518">
    <property type="taxonomic scope" value="Bacteria"/>
</dbReference>
<keyword evidence="6 7" id="KW-0949">S-adenosyl-L-methionine</keyword>
<evidence type="ECO:0000313" key="10">
    <source>
        <dbReference type="Proteomes" id="UP000006860"/>
    </source>
</evidence>
<dbReference type="NCBIfam" id="TIGR00080">
    <property type="entry name" value="pimt"/>
    <property type="match status" value="1"/>
</dbReference>
<keyword evidence="8" id="KW-0732">Signal</keyword>
<dbReference type="CDD" id="cd02440">
    <property type="entry name" value="AdoMet_MTases"/>
    <property type="match status" value="1"/>
</dbReference>
<evidence type="ECO:0000256" key="7">
    <source>
        <dbReference type="HAMAP-Rule" id="MF_00090"/>
    </source>
</evidence>
<dbReference type="Pfam" id="PF01135">
    <property type="entry name" value="PCMT"/>
    <property type="match status" value="1"/>
</dbReference>
<dbReference type="EMBL" id="CP002546">
    <property type="protein sequence ID" value="ADY60428.1"/>
    <property type="molecule type" value="Genomic_DNA"/>
</dbReference>
<proteinExistence type="inferred from homology"/>
<dbReference type="Gene3D" id="3.40.50.150">
    <property type="entry name" value="Vaccinia Virus protein VP39"/>
    <property type="match status" value="1"/>
</dbReference>
<dbReference type="PROSITE" id="PS01279">
    <property type="entry name" value="PCMT"/>
    <property type="match status" value="1"/>
</dbReference>
<dbReference type="RefSeq" id="WP_013629150.1">
    <property type="nucleotide sequence ID" value="NC_015174.1"/>
</dbReference>
<evidence type="ECO:0000256" key="4">
    <source>
        <dbReference type="ARBA" id="ARBA00022603"/>
    </source>
</evidence>
<dbReference type="Gene3D" id="2.60.120.260">
    <property type="entry name" value="Galactose-binding domain-like"/>
    <property type="match status" value="1"/>
</dbReference>
<feature type="active site" evidence="7">
    <location>
        <position position="89"/>
    </location>
</feature>
<evidence type="ECO:0000313" key="9">
    <source>
        <dbReference type="EMBL" id="ADY60428.1"/>
    </source>
</evidence>
<feature type="chain" id="PRO_5003256648" description="Protein-L-isoaspartate O-methyltransferase" evidence="8">
    <location>
        <begin position="19"/>
        <end position="406"/>
    </location>
</feature>
<dbReference type="GO" id="GO:0004719">
    <property type="term" value="F:protein-L-isoaspartate (D-aspartate) O-methyltransferase activity"/>
    <property type="evidence" value="ECO:0007669"/>
    <property type="project" value="UniProtKB-UniRule"/>
</dbReference>
<keyword evidence="5 7" id="KW-0808">Transferase</keyword>
<evidence type="ECO:0000256" key="3">
    <source>
        <dbReference type="ARBA" id="ARBA00022490"/>
    </source>
</evidence>
<dbReference type="AlphaFoldDB" id="F0STG6"/>
<sequence>MKHSILTTVVLMALAMSAESVNQHVSAADPFERERAYLVKEYVEKEGITNERVLDAIRETPRHLFVPPSSRAAAYTDQALAIGHGQTISPPFVVAYMTEMLEPQPTDRVLEIGTGSGYQAAVLSPLVKDVYSIEIVEPLGKRAARTLRQLRYRNVHTRIGDGFAGWPEEAPFDKIIVTCSPESVPQPLISQLREGGKMIIPLGERYQQIFYLLEKKDGKLISQQLQPTLFVPMTGQSEDKRRVKPDPSQPTLVNGSFEFDENDDDFIDGYHYQRRLTRIEGDAPDGRWYVEFENDQAGQISHMLQGFAIDGQTVRKLHVSIDVLLEEILPGRNRYQRPGLVIHYYDETRKPLGSDRIGDWQTSPNWQRIDTTANVPAEAKEAIIQFGLNGAPGKVAIDDVVIRPAN</sequence>
<dbReference type="FunFam" id="3.40.50.150:FF:000010">
    <property type="entry name" value="Protein-L-isoaspartate O-methyltransferase"/>
    <property type="match status" value="1"/>
</dbReference>
<evidence type="ECO:0000256" key="8">
    <source>
        <dbReference type="SAM" id="SignalP"/>
    </source>
</evidence>
<protein>
    <recommendedName>
        <fullName evidence="7">Protein-L-isoaspartate O-methyltransferase</fullName>
        <ecNumber evidence="7">2.1.1.77</ecNumber>
    </recommendedName>
    <alternativeName>
        <fullName evidence="7">L-isoaspartyl protein carboxyl methyltransferase</fullName>
    </alternativeName>
    <alternativeName>
        <fullName evidence="7">Protein L-isoaspartyl methyltransferase</fullName>
    </alternativeName>
    <alternativeName>
        <fullName evidence="7">Protein-beta-aspartate methyltransferase</fullName>
        <shortName evidence="7">PIMT</shortName>
    </alternativeName>
</protein>
<dbReference type="GO" id="GO:0030091">
    <property type="term" value="P:protein repair"/>
    <property type="evidence" value="ECO:0007669"/>
    <property type="project" value="UniProtKB-UniRule"/>
</dbReference>
<dbReference type="HOGENOM" id="CLU_043271_0_0_0"/>
<dbReference type="GO" id="GO:0032259">
    <property type="term" value="P:methylation"/>
    <property type="evidence" value="ECO:0007669"/>
    <property type="project" value="UniProtKB-KW"/>
</dbReference>
<keyword evidence="10" id="KW-1185">Reference proteome</keyword>
<keyword evidence="4 7" id="KW-0489">Methyltransferase</keyword>
<dbReference type="InterPro" id="IPR029063">
    <property type="entry name" value="SAM-dependent_MTases_sf"/>
</dbReference>
<dbReference type="PANTHER" id="PTHR11579">
    <property type="entry name" value="PROTEIN-L-ISOASPARTATE O-METHYLTRANSFERASE"/>
    <property type="match status" value="1"/>
</dbReference>
<dbReference type="SUPFAM" id="SSF53335">
    <property type="entry name" value="S-adenosyl-L-methionine-dependent methyltransferases"/>
    <property type="match status" value="1"/>
</dbReference>
<comment type="subcellular location">
    <subcellularLocation>
        <location evidence="1 7">Cytoplasm</location>
    </subcellularLocation>
</comment>
<evidence type="ECO:0000256" key="1">
    <source>
        <dbReference type="ARBA" id="ARBA00004496"/>
    </source>
</evidence>
<reference evidence="10" key="1">
    <citation type="submission" date="2011-02" db="EMBL/GenBank/DDBJ databases">
        <title>The complete genome of Planctomyces brasiliensis DSM 5305.</title>
        <authorList>
            <person name="Lucas S."/>
            <person name="Copeland A."/>
            <person name="Lapidus A."/>
            <person name="Bruce D."/>
            <person name="Goodwin L."/>
            <person name="Pitluck S."/>
            <person name="Kyrpides N."/>
            <person name="Mavromatis K."/>
            <person name="Pagani I."/>
            <person name="Ivanova N."/>
            <person name="Ovchinnikova G."/>
            <person name="Lu M."/>
            <person name="Detter J.C."/>
            <person name="Han C."/>
            <person name="Land M."/>
            <person name="Hauser L."/>
            <person name="Markowitz V."/>
            <person name="Cheng J.-F."/>
            <person name="Hugenholtz P."/>
            <person name="Woyke T."/>
            <person name="Wu D."/>
            <person name="Tindall B."/>
            <person name="Pomrenke H.G."/>
            <person name="Brambilla E."/>
            <person name="Klenk H.-P."/>
            <person name="Eisen J.A."/>
        </authorList>
    </citation>
    <scope>NUCLEOTIDE SEQUENCE [LARGE SCALE GENOMIC DNA]</scope>
    <source>
        <strain evidence="10">ATCC 49424 / DSM 5305 / JCM 21570 / NBRC 103401 / IFAM 1448</strain>
    </source>
</reference>
<dbReference type="NCBIfam" id="NF001453">
    <property type="entry name" value="PRK00312.1"/>
    <property type="match status" value="1"/>
</dbReference>
<comment type="similarity">
    <text evidence="2 7">Belongs to the methyltransferase superfamily. L-isoaspartyl/D-aspartyl protein methyltransferase family.</text>
</comment>
<evidence type="ECO:0000256" key="5">
    <source>
        <dbReference type="ARBA" id="ARBA00022679"/>
    </source>
</evidence>
<evidence type="ECO:0000256" key="2">
    <source>
        <dbReference type="ARBA" id="ARBA00005369"/>
    </source>
</evidence>
<dbReference type="InterPro" id="IPR000682">
    <property type="entry name" value="PCMT"/>
</dbReference>
<name>F0STG6_RUBBR</name>
<keyword evidence="3 7" id="KW-0963">Cytoplasm</keyword>
<feature type="signal peptide" evidence="8">
    <location>
        <begin position="1"/>
        <end position="18"/>
    </location>
</feature>
<gene>
    <name evidence="7" type="primary">pcm</name>
    <name evidence="9" type="ordered locus">Plabr_2829</name>
</gene>
<dbReference type="GO" id="GO:0005737">
    <property type="term" value="C:cytoplasm"/>
    <property type="evidence" value="ECO:0007669"/>
    <property type="project" value="UniProtKB-SubCell"/>
</dbReference>
<dbReference type="KEGG" id="pbs:Plabr_2829"/>
<evidence type="ECO:0000256" key="6">
    <source>
        <dbReference type="ARBA" id="ARBA00022691"/>
    </source>
</evidence>
<dbReference type="PANTHER" id="PTHR11579:SF0">
    <property type="entry name" value="PROTEIN-L-ISOASPARTATE(D-ASPARTATE) O-METHYLTRANSFERASE"/>
    <property type="match status" value="1"/>
</dbReference>
<dbReference type="Proteomes" id="UP000006860">
    <property type="component" value="Chromosome"/>
</dbReference>
<dbReference type="HAMAP" id="MF_00090">
    <property type="entry name" value="PIMT"/>
    <property type="match status" value="1"/>
</dbReference>
<dbReference type="OrthoDB" id="9772751at2"/>